<organism evidence="2 3">
    <name type="scientific">Dipteronia sinensis</name>
    <dbReference type="NCBI Taxonomy" id="43782"/>
    <lineage>
        <taxon>Eukaryota</taxon>
        <taxon>Viridiplantae</taxon>
        <taxon>Streptophyta</taxon>
        <taxon>Embryophyta</taxon>
        <taxon>Tracheophyta</taxon>
        <taxon>Spermatophyta</taxon>
        <taxon>Magnoliopsida</taxon>
        <taxon>eudicotyledons</taxon>
        <taxon>Gunneridae</taxon>
        <taxon>Pentapetalae</taxon>
        <taxon>rosids</taxon>
        <taxon>malvids</taxon>
        <taxon>Sapindales</taxon>
        <taxon>Sapindaceae</taxon>
        <taxon>Hippocastanoideae</taxon>
        <taxon>Acereae</taxon>
        <taxon>Dipteronia</taxon>
    </lineage>
</organism>
<comment type="caution">
    <text evidence="2">The sequence shown here is derived from an EMBL/GenBank/DDBJ whole genome shotgun (WGS) entry which is preliminary data.</text>
</comment>
<protein>
    <submittedName>
        <fullName evidence="2">Uncharacterized protein</fullName>
    </submittedName>
</protein>
<dbReference type="AlphaFoldDB" id="A0AAE0AAU5"/>
<dbReference type="EMBL" id="JANJYJ010000006">
    <property type="protein sequence ID" value="KAK3206648.1"/>
    <property type="molecule type" value="Genomic_DNA"/>
</dbReference>
<evidence type="ECO:0000256" key="1">
    <source>
        <dbReference type="SAM" id="MobiDB-lite"/>
    </source>
</evidence>
<dbReference type="Proteomes" id="UP001281410">
    <property type="component" value="Unassembled WGS sequence"/>
</dbReference>
<evidence type="ECO:0000313" key="3">
    <source>
        <dbReference type="Proteomes" id="UP001281410"/>
    </source>
</evidence>
<feature type="region of interest" description="Disordered" evidence="1">
    <location>
        <begin position="1"/>
        <end position="20"/>
    </location>
</feature>
<sequence>MGRAWRARSGRPAKDGGPCLARPATVAGGARHGPHPWHVPVSAGDFHQEVDLTWGDHRAQILDGGKLLTLTLDKTSGSGGVPAEVAVVRGAASSVREILLSAFGVLVHILQLHFFNESRVVSSESPFDGIGEA</sequence>
<reference evidence="2" key="1">
    <citation type="journal article" date="2023" name="Plant J.">
        <title>Genome sequences and population genomics provide insights into the demographic history, inbreeding, and mutation load of two 'living fossil' tree species of Dipteronia.</title>
        <authorList>
            <person name="Feng Y."/>
            <person name="Comes H.P."/>
            <person name="Chen J."/>
            <person name="Zhu S."/>
            <person name="Lu R."/>
            <person name="Zhang X."/>
            <person name="Li P."/>
            <person name="Qiu J."/>
            <person name="Olsen K.M."/>
            <person name="Qiu Y."/>
        </authorList>
    </citation>
    <scope>NUCLEOTIDE SEQUENCE</scope>
    <source>
        <strain evidence="2">NBL</strain>
    </source>
</reference>
<feature type="compositionally biased region" description="Basic residues" evidence="1">
    <location>
        <begin position="1"/>
        <end position="11"/>
    </location>
</feature>
<accession>A0AAE0AAU5</accession>
<proteinExistence type="predicted"/>
<gene>
    <name evidence="2" type="ORF">Dsin_020694</name>
</gene>
<evidence type="ECO:0000313" key="2">
    <source>
        <dbReference type="EMBL" id="KAK3206648.1"/>
    </source>
</evidence>
<name>A0AAE0AAU5_9ROSI</name>
<keyword evidence="3" id="KW-1185">Reference proteome</keyword>